<reference evidence="4 5" key="1">
    <citation type="journal article" date="2015" name="Nature">
        <title>rRNA introns, odd ribosomes, and small enigmatic genomes across a large radiation of phyla.</title>
        <authorList>
            <person name="Brown C.T."/>
            <person name="Hug L.A."/>
            <person name="Thomas B.C."/>
            <person name="Sharon I."/>
            <person name="Castelle C.J."/>
            <person name="Singh A."/>
            <person name="Wilkins M.J."/>
            <person name="Williams K.H."/>
            <person name="Banfield J.F."/>
        </authorList>
    </citation>
    <scope>NUCLEOTIDE SEQUENCE [LARGE SCALE GENOMIC DNA]</scope>
</reference>
<feature type="transmembrane region" description="Helical" evidence="2">
    <location>
        <begin position="128"/>
        <end position="152"/>
    </location>
</feature>
<evidence type="ECO:0000256" key="1">
    <source>
        <dbReference type="SAM" id="MobiDB-lite"/>
    </source>
</evidence>
<evidence type="ECO:0000313" key="5">
    <source>
        <dbReference type="Proteomes" id="UP000034595"/>
    </source>
</evidence>
<comment type="caution">
    <text evidence="4">The sequence shown here is derived from an EMBL/GenBank/DDBJ whole genome shotgun (WGS) entry which is preliminary data.</text>
</comment>
<keyword evidence="2" id="KW-1133">Transmembrane helix</keyword>
<proteinExistence type="predicted"/>
<dbReference type="InterPro" id="IPR043993">
    <property type="entry name" value="T4SS_pilin"/>
</dbReference>
<keyword evidence="2" id="KW-0472">Membrane</keyword>
<name>A0A0G1KA68_9BACT</name>
<evidence type="ECO:0000256" key="2">
    <source>
        <dbReference type="SAM" id="Phobius"/>
    </source>
</evidence>
<feature type="transmembrane region" description="Helical" evidence="2">
    <location>
        <begin position="164"/>
        <end position="184"/>
    </location>
</feature>
<accession>A0A0G1KA68</accession>
<dbReference type="AlphaFoldDB" id="A0A0G1KA68"/>
<feature type="region of interest" description="Disordered" evidence="1">
    <location>
        <begin position="70"/>
        <end position="98"/>
    </location>
</feature>
<keyword evidence="2" id="KW-0812">Transmembrane</keyword>
<feature type="compositionally biased region" description="Polar residues" evidence="1">
    <location>
        <begin position="74"/>
        <end position="89"/>
    </location>
</feature>
<evidence type="ECO:0000313" key="4">
    <source>
        <dbReference type="EMBL" id="KKT80621.1"/>
    </source>
</evidence>
<dbReference type="NCBIfam" id="NF045849">
    <property type="entry name" value="ICE_MMCAP2_0565"/>
    <property type="match status" value="1"/>
</dbReference>
<evidence type="ECO:0000256" key="3">
    <source>
        <dbReference type="SAM" id="SignalP"/>
    </source>
</evidence>
<dbReference type="EMBL" id="LCJQ01000031">
    <property type="protein sequence ID" value="KKT80621.1"/>
    <property type="molecule type" value="Genomic_DNA"/>
</dbReference>
<feature type="chain" id="PRO_5002538157" evidence="3">
    <location>
        <begin position="24"/>
        <end position="199"/>
    </location>
</feature>
<keyword evidence="3" id="KW-0732">Signal</keyword>
<dbReference type="Pfam" id="PF18895">
    <property type="entry name" value="T4SS_pilin"/>
    <property type="match status" value="1"/>
</dbReference>
<sequence>MKLKKIFLTIIFLLSFASIPHISNVTFADHCTSPYYHLSIVNVCVRDEPDSGCTINETSWSATGKKYCVPSGSPADSDQGQEPGDQTPSEGVIPSPKLPGPDDAPELAGLTGKGFSEENLVGKLVSDIIPIILGLAGFLTVIFIVISGIQFITSSGNPEAAAAARARLTFALVGFIIIILAFAITQLVDTIFLGGSGII</sequence>
<organism evidence="4 5">
    <name type="scientific">Candidatus Azambacteria bacterium GW2011_GWA1_44_9</name>
    <dbReference type="NCBI Taxonomy" id="1618610"/>
    <lineage>
        <taxon>Bacteria</taxon>
        <taxon>Candidatus Azamiibacteriota</taxon>
    </lineage>
</organism>
<gene>
    <name evidence="4" type="ORF">UW78_C0031G0007</name>
</gene>
<protein>
    <submittedName>
        <fullName evidence="4">Uncharacterized protein</fullName>
    </submittedName>
</protein>
<feature type="signal peptide" evidence="3">
    <location>
        <begin position="1"/>
        <end position="23"/>
    </location>
</feature>
<dbReference type="Proteomes" id="UP000034595">
    <property type="component" value="Unassembled WGS sequence"/>
</dbReference>